<dbReference type="RefSeq" id="WP_345531415.1">
    <property type="nucleotide sequence ID" value="NZ_BAABLD010000002.1"/>
</dbReference>
<dbReference type="InterPro" id="IPR040026">
    <property type="entry name" value="FliD"/>
</dbReference>
<reference evidence="9" key="1">
    <citation type="journal article" date="2019" name="Int. J. Syst. Evol. Microbiol.">
        <title>The Global Catalogue of Microorganisms (GCM) 10K type strain sequencing project: providing services to taxonomists for standard genome sequencing and annotation.</title>
        <authorList>
            <consortium name="The Broad Institute Genomics Platform"/>
            <consortium name="The Broad Institute Genome Sequencing Center for Infectious Disease"/>
            <person name="Wu L."/>
            <person name="Ma J."/>
        </authorList>
    </citation>
    <scope>NUCLEOTIDE SEQUENCE [LARGE SCALE GENOMIC DNA]</scope>
    <source>
        <strain evidence="9">JCM 18715</strain>
    </source>
</reference>
<dbReference type="Pfam" id="PF02465">
    <property type="entry name" value="FliD_N"/>
    <property type="match status" value="1"/>
</dbReference>
<organism evidence="8 9">
    <name type="scientific">Viridibacterium curvum</name>
    <dbReference type="NCBI Taxonomy" id="1101404"/>
    <lineage>
        <taxon>Bacteria</taxon>
        <taxon>Pseudomonadati</taxon>
        <taxon>Pseudomonadota</taxon>
        <taxon>Betaproteobacteria</taxon>
        <taxon>Rhodocyclales</taxon>
        <taxon>Rhodocyclaceae</taxon>
        <taxon>Viridibacterium</taxon>
    </lineage>
</organism>
<keyword evidence="8" id="KW-0282">Flagellum</keyword>
<keyword evidence="5" id="KW-0964">Secreted</keyword>
<dbReference type="InterPro" id="IPR003481">
    <property type="entry name" value="FliD_N"/>
</dbReference>
<evidence type="ECO:0000259" key="7">
    <source>
        <dbReference type="Pfam" id="PF07195"/>
    </source>
</evidence>
<evidence type="ECO:0000256" key="5">
    <source>
        <dbReference type="RuleBase" id="RU362066"/>
    </source>
</evidence>
<dbReference type="InterPro" id="IPR010809">
    <property type="entry name" value="FliD_C"/>
</dbReference>
<comment type="caution">
    <text evidence="8">The sequence shown here is derived from an EMBL/GenBank/DDBJ whole genome shotgun (WGS) entry which is preliminary data.</text>
</comment>
<comment type="function">
    <text evidence="5">Required for morphogenesis and for the elongation of the flagellar filament by facilitating polymerization of the flagellin monomers at the tip of growing filament. Forms a capping structure, which prevents flagellin subunits (transported through the central channel of the flagellum) from leaking out without polymerization at the distal end.</text>
</comment>
<dbReference type="PANTHER" id="PTHR30288">
    <property type="entry name" value="FLAGELLAR CAP/ASSEMBLY PROTEIN FLID"/>
    <property type="match status" value="1"/>
</dbReference>
<protein>
    <recommendedName>
        <fullName evidence="5">Flagellar hook-associated protein 2</fullName>
        <shortName evidence="5">HAP2</shortName>
    </recommendedName>
    <alternativeName>
        <fullName evidence="5">Flagellar cap protein</fullName>
    </alternativeName>
</protein>
<name>A0ABP9QCW4_9RHOO</name>
<keyword evidence="3" id="KW-0175">Coiled coil</keyword>
<evidence type="ECO:0000256" key="2">
    <source>
        <dbReference type="ARBA" id="ARBA00011255"/>
    </source>
</evidence>
<gene>
    <name evidence="8" type="primary">fliD</name>
    <name evidence="8" type="ORF">GCM10025770_06620</name>
</gene>
<sequence length="463" mass="47940">MATGSITSAGLGSGIDIESLITKLMTLERTPITQLESRQSSFQTKLSSYGTLKSTLSSLQDAAEKLQTRDSFAARTATIADSSIATVSASSSASAGSYSLSVEALAQNQKVRSTGYADGATIATGTLTLTLGNYNADTTTFTADAARTFSITINSSNNTLEGLRDAINAKKAGVTATIIDNGTTQQLSLSSDSSGADNAFKLSGLTGFDFTPGAASTLTSTQTAQDAKFTLDGIQIKRSSNTITDVADGLTINLKSKTAAATTTTISVATDTTAMLKQINDFVSAYNSAVGLMGSQTSYDATTKKGGPLNGENSVRSMQSQLRSIVGGAVGSTDGFSRLSDVGISVGVNGKLTVDSTKLEAALKDPTKDVASLFIEEGGVKGFAAKLADSVEAMLDTDGTLTARTDGLTKSISAIDDRISKLETRLETVEARYRRQFSAMDSMIASLNSTSTFLTQQLASLSS</sequence>
<keyword evidence="9" id="KW-1185">Reference proteome</keyword>
<comment type="subunit">
    <text evidence="2 5">Homopentamer.</text>
</comment>
<proteinExistence type="inferred from homology"/>
<comment type="similarity">
    <text evidence="1 5">Belongs to the FliD family.</text>
</comment>
<evidence type="ECO:0000259" key="6">
    <source>
        <dbReference type="Pfam" id="PF02465"/>
    </source>
</evidence>
<dbReference type="Pfam" id="PF07195">
    <property type="entry name" value="FliD_C"/>
    <property type="match status" value="1"/>
</dbReference>
<accession>A0ABP9QCW4</accession>
<feature type="domain" description="Flagellar hook-associated protein 2 N-terminal" evidence="6">
    <location>
        <begin position="13"/>
        <end position="109"/>
    </location>
</feature>
<dbReference type="PANTHER" id="PTHR30288:SF0">
    <property type="entry name" value="FLAGELLAR HOOK-ASSOCIATED PROTEIN 2"/>
    <property type="match status" value="1"/>
</dbReference>
<evidence type="ECO:0000313" key="8">
    <source>
        <dbReference type="EMBL" id="GAA5159772.1"/>
    </source>
</evidence>
<evidence type="ECO:0000313" key="9">
    <source>
        <dbReference type="Proteomes" id="UP001500547"/>
    </source>
</evidence>
<evidence type="ECO:0000256" key="3">
    <source>
        <dbReference type="ARBA" id="ARBA00023054"/>
    </source>
</evidence>
<evidence type="ECO:0000256" key="1">
    <source>
        <dbReference type="ARBA" id="ARBA00009764"/>
    </source>
</evidence>
<comment type="subcellular location">
    <subcellularLocation>
        <location evidence="5">Secreted</location>
    </subcellularLocation>
    <subcellularLocation>
        <location evidence="5">Bacterial flagellum</location>
    </subcellularLocation>
</comment>
<feature type="domain" description="Flagellar hook-associated protein 2 C-terminal" evidence="7">
    <location>
        <begin position="224"/>
        <end position="449"/>
    </location>
</feature>
<evidence type="ECO:0000256" key="4">
    <source>
        <dbReference type="ARBA" id="ARBA00023143"/>
    </source>
</evidence>
<keyword evidence="8" id="KW-0966">Cell projection</keyword>
<dbReference type="EMBL" id="BAABLD010000002">
    <property type="protein sequence ID" value="GAA5159772.1"/>
    <property type="molecule type" value="Genomic_DNA"/>
</dbReference>
<keyword evidence="4 5" id="KW-0975">Bacterial flagellum</keyword>
<keyword evidence="8" id="KW-0969">Cilium</keyword>
<dbReference type="Proteomes" id="UP001500547">
    <property type="component" value="Unassembled WGS sequence"/>
</dbReference>